<accession>X1AT33</accession>
<evidence type="ECO:0000313" key="1">
    <source>
        <dbReference type="EMBL" id="GAG75428.1"/>
    </source>
</evidence>
<organism evidence="1">
    <name type="scientific">marine sediment metagenome</name>
    <dbReference type="NCBI Taxonomy" id="412755"/>
    <lineage>
        <taxon>unclassified sequences</taxon>
        <taxon>metagenomes</taxon>
        <taxon>ecological metagenomes</taxon>
    </lineage>
</organism>
<comment type="caution">
    <text evidence="1">The sequence shown here is derived from an EMBL/GenBank/DDBJ whole genome shotgun (WGS) entry which is preliminary data.</text>
</comment>
<sequence>MALESSSELVIFLLIFLGVLGGEVLVKGPDLQTDGLHGWIAPQVLGLSARPVMKGE</sequence>
<proteinExistence type="predicted"/>
<dbReference type="EMBL" id="BART01014545">
    <property type="protein sequence ID" value="GAG75428.1"/>
    <property type="molecule type" value="Genomic_DNA"/>
</dbReference>
<name>X1AT33_9ZZZZ</name>
<protein>
    <submittedName>
        <fullName evidence="1">Uncharacterized protein</fullName>
    </submittedName>
</protein>
<gene>
    <name evidence="1" type="ORF">S01H4_28922</name>
</gene>
<reference evidence="1" key="1">
    <citation type="journal article" date="2014" name="Front. Microbiol.">
        <title>High frequency of phylogenetically diverse reductive dehalogenase-homologous genes in deep subseafloor sedimentary metagenomes.</title>
        <authorList>
            <person name="Kawai M."/>
            <person name="Futagami T."/>
            <person name="Toyoda A."/>
            <person name="Takaki Y."/>
            <person name="Nishi S."/>
            <person name="Hori S."/>
            <person name="Arai W."/>
            <person name="Tsubouchi T."/>
            <person name="Morono Y."/>
            <person name="Uchiyama I."/>
            <person name="Ito T."/>
            <person name="Fujiyama A."/>
            <person name="Inagaki F."/>
            <person name="Takami H."/>
        </authorList>
    </citation>
    <scope>NUCLEOTIDE SEQUENCE</scope>
    <source>
        <strain evidence="1">Expedition CK06-06</strain>
    </source>
</reference>
<feature type="non-terminal residue" evidence="1">
    <location>
        <position position="56"/>
    </location>
</feature>
<dbReference type="AlphaFoldDB" id="X1AT33"/>